<dbReference type="EMBL" id="SOHN01000011">
    <property type="protein sequence ID" value="TFD87826.1"/>
    <property type="molecule type" value="Genomic_DNA"/>
</dbReference>
<protein>
    <recommendedName>
        <fullName evidence="4">DNA/RNA endonuclease G</fullName>
    </recommendedName>
</protein>
<evidence type="ECO:0000313" key="2">
    <source>
        <dbReference type="EMBL" id="TFD87826.1"/>
    </source>
</evidence>
<reference evidence="2 3" key="1">
    <citation type="submission" date="2019-03" db="EMBL/GenBank/DDBJ databases">
        <title>Genomics of glacier-inhabiting Cryobacterium strains.</title>
        <authorList>
            <person name="Liu Q."/>
            <person name="Xin Y.-H."/>
        </authorList>
    </citation>
    <scope>NUCLEOTIDE SEQUENCE [LARGE SCALE GENOMIC DNA]</scope>
    <source>
        <strain evidence="2 3">Sr54</strain>
    </source>
</reference>
<feature type="transmembrane region" description="Helical" evidence="1">
    <location>
        <begin position="31"/>
        <end position="56"/>
    </location>
</feature>
<proteinExistence type="predicted"/>
<keyword evidence="1" id="KW-0472">Membrane</keyword>
<evidence type="ECO:0008006" key="4">
    <source>
        <dbReference type="Google" id="ProtNLM"/>
    </source>
</evidence>
<evidence type="ECO:0000313" key="3">
    <source>
        <dbReference type="Proteomes" id="UP000297626"/>
    </source>
</evidence>
<evidence type="ECO:0000256" key="1">
    <source>
        <dbReference type="SAM" id="Phobius"/>
    </source>
</evidence>
<feature type="transmembrane region" description="Helical" evidence="1">
    <location>
        <begin position="68"/>
        <end position="101"/>
    </location>
</feature>
<keyword evidence="1" id="KW-0812">Transmembrane</keyword>
<dbReference type="RefSeq" id="WP_134529725.1">
    <property type="nucleotide sequence ID" value="NZ_SOHN01000011.1"/>
</dbReference>
<keyword evidence="3" id="KW-1185">Reference proteome</keyword>
<gene>
    <name evidence="2" type="ORF">E3T51_10210</name>
</gene>
<sequence>MTSAQIDRSSEPMTPIYRRIRRRELHSPRSAAAISVAIVVITLCGWLGTEIVLLLIGQPPLFVTPAGLAAAIASVSTVPASLLAVSALACAILAITLLVIAVTPGRRARHLIDSERTVTVVDDEVIASALAGHAARVGRTDPDSTRVSISRRLATVHLVPTSGQPVQRDSVQQAVRDQLDGLHLRPTLQAQVVVALGGKVGT</sequence>
<keyword evidence="1" id="KW-1133">Transmembrane helix</keyword>
<comment type="caution">
    <text evidence="2">The sequence shown here is derived from an EMBL/GenBank/DDBJ whole genome shotgun (WGS) entry which is preliminary data.</text>
</comment>
<name>A0A4R9BN41_9MICO</name>
<dbReference type="AlphaFoldDB" id="A0A4R9BN41"/>
<accession>A0A4R9BN41</accession>
<organism evidence="2 3">
    <name type="scientific">Cryobacterium serini</name>
    <dbReference type="NCBI Taxonomy" id="1259201"/>
    <lineage>
        <taxon>Bacteria</taxon>
        <taxon>Bacillati</taxon>
        <taxon>Actinomycetota</taxon>
        <taxon>Actinomycetes</taxon>
        <taxon>Micrococcales</taxon>
        <taxon>Microbacteriaceae</taxon>
        <taxon>Cryobacterium</taxon>
    </lineage>
</organism>
<dbReference type="Proteomes" id="UP000297626">
    <property type="component" value="Unassembled WGS sequence"/>
</dbReference>